<dbReference type="GO" id="GO:0015627">
    <property type="term" value="C:type II protein secretion system complex"/>
    <property type="evidence" value="ECO:0007669"/>
    <property type="project" value="InterPro"/>
</dbReference>
<evidence type="ECO:0000256" key="2">
    <source>
        <dbReference type="ARBA" id="ARBA00022481"/>
    </source>
</evidence>
<reference evidence="4 5" key="1">
    <citation type="journal article" date="2018" name="ISME J.">
        <title>Endosymbiont genomes yield clues of tubeworm success.</title>
        <authorList>
            <person name="Li Y."/>
            <person name="Liles M.R."/>
            <person name="Halanych K.M."/>
        </authorList>
    </citation>
    <scope>NUCLEOTIDE SEQUENCE [LARGE SCALE GENOMIC DNA]</scope>
    <source>
        <strain evidence="4">A1462</strain>
    </source>
</reference>
<dbReference type="InterPro" id="IPR000983">
    <property type="entry name" value="Bac_GSPG_pilin"/>
</dbReference>
<dbReference type="AlphaFoldDB" id="A0A370DKE4"/>
<dbReference type="PANTHER" id="PTHR30093">
    <property type="entry name" value="GENERAL SECRETION PATHWAY PROTEIN G"/>
    <property type="match status" value="1"/>
</dbReference>
<dbReference type="Gene3D" id="3.30.700.10">
    <property type="entry name" value="Glycoprotein, Type 4 Pilin"/>
    <property type="match status" value="1"/>
</dbReference>
<dbReference type="NCBIfam" id="TIGR02532">
    <property type="entry name" value="IV_pilin_GFxxxE"/>
    <property type="match status" value="1"/>
</dbReference>
<gene>
    <name evidence="4" type="ORF">DIZ78_10430</name>
</gene>
<dbReference type="SUPFAM" id="SSF54523">
    <property type="entry name" value="Pili subunits"/>
    <property type="match status" value="1"/>
</dbReference>
<organism evidence="4 5">
    <name type="scientific">endosymbiont of Escarpia spicata</name>
    <dbReference type="NCBI Taxonomy" id="2200908"/>
    <lineage>
        <taxon>Bacteria</taxon>
        <taxon>Pseudomonadati</taxon>
        <taxon>Pseudomonadota</taxon>
        <taxon>Gammaproteobacteria</taxon>
        <taxon>sulfur-oxidizing symbionts</taxon>
    </lineage>
</organism>
<comment type="caution">
    <text evidence="4">The sequence shown here is derived from an EMBL/GenBank/DDBJ whole genome shotgun (WGS) entry which is preliminary data.</text>
</comment>
<dbReference type="PROSITE" id="PS00409">
    <property type="entry name" value="PROKAR_NTER_METHYL"/>
    <property type="match status" value="1"/>
</dbReference>
<comment type="similarity">
    <text evidence="1">Belongs to the N-Me-Phe pilin family.</text>
</comment>
<dbReference type="Proteomes" id="UP000254771">
    <property type="component" value="Unassembled WGS sequence"/>
</dbReference>
<dbReference type="PANTHER" id="PTHR30093:SF34">
    <property type="entry name" value="PREPILIN PEPTIDASE-DEPENDENT PROTEIN D"/>
    <property type="match status" value="1"/>
</dbReference>
<feature type="transmembrane region" description="Helical" evidence="3">
    <location>
        <begin position="12"/>
        <end position="34"/>
    </location>
</feature>
<protein>
    <submittedName>
        <fullName evidence="4">Pilus assembly protein PilR</fullName>
    </submittedName>
</protein>
<evidence type="ECO:0000313" key="5">
    <source>
        <dbReference type="Proteomes" id="UP000254771"/>
    </source>
</evidence>
<keyword evidence="2" id="KW-0488">Methylation</keyword>
<proteinExistence type="inferred from homology"/>
<keyword evidence="5" id="KW-1185">Reference proteome</keyword>
<dbReference type="EMBL" id="QFXE01000013">
    <property type="protein sequence ID" value="RDH85372.1"/>
    <property type="molecule type" value="Genomic_DNA"/>
</dbReference>
<dbReference type="InterPro" id="IPR012902">
    <property type="entry name" value="N_methyl_site"/>
</dbReference>
<evidence type="ECO:0000256" key="3">
    <source>
        <dbReference type="SAM" id="Phobius"/>
    </source>
</evidence>
<sequence>MKLRISYSRGFTLVELMVTVAIISIIAAFAYPAYQGYVAEARIGTVRMNTEPLRLALEDFFLDNNGYVAGQWDADAAGTRTLDDANNLGWRPDGDGGDYNYVVAAPAAPGTIATGYSLTVTDTNDAAATITCNRDQTNGTYVCN</sequence>
<accession>A0A370DKE4</accession>
<evidence type="ECO:0000256" key="1">
    <source>
        <dbReference type="ARBA" id="ARBA00005233"/>
    </source>
</evidence>
<dbReference type="Pfam" id="PF07963">
    <property type="entry name" value="N_methyl"/>
    <property type="match status" value="1"/>
</dbReference>
<evidence type="ECO:0000313" key="4">
    <source>
        <dbReference type="EMBL" id="RDH85372.1"/>
    </source>
</evidence>
<dbReference type="GO" id="GO:0015628">
    <property type="term" value="P:protein secretion by the type II secretion system"/>
    <property type="evidence" value="ECO:0007669"/>
    <property type="project" value="InterPro"/>
</dbReference>
<keyword evidence="3" id="KW-0472">Membrane</keyword>
<keyword evidence="3" id="KW-0812">Transmembrane</keyword>
<dbReference type="InterPro" id="IPR045584">
    <property type="entry name" value="Pilin-like"/>
</dbReference>
<dbReference type="PRINTS" id="PR00813">
    <property type="entry name" value="BCTERIALGSPG"/>
</dbReference>
<name>A0A370DKE4_9GAMM</name>
<keyword evidence="3" id="KW-1133">Transmembrane helix</keyword>